<dbReference type="InterPro" id="IPR011990">
    <property type="entry name" value="TPR-like_helical_dom_sf"/>
</dbReference>
<protein>
    <recommendedName>
        <fullName evidence="5">HCP-like protein</fullName>
    </recommendedName>
</protein>
<dbReference type="SUPFAM" id="SSF81901">
    <property type="entry name" value="HCP-like"/>
    <property type="match status" value="1"/>
</dbReference>
<evidence type="ECO:0000313" key="4">
    <source>
        <dbReference type="Proteomes" id="UP000266673"/>
    </source>
</evidence>
<organism evidence="3 4">
    <name type="scientific">Gigaspora rosea</name>
    <dbReference type="NCBI Taxonomy" id="44941"/>
    <lineage>
        <taxon>Eukaryota</taxon>
        <taxon>Fungi</taxon>
        <taxon>Fungi incertae sedis</taxon>
        <taxon>Mucoromycota</taxon>
        <taxon>Glomeromycotina</taxon>
        <taxon>Glomeromycetes</taxon>
        <taxon>Diversisporales</taxon>
        <taxon>Gigasporaceae</taxon>
        <taxon>Gigaspora</taxon>
    </lineage>
</organism>
<comment type="similarity">
    <text evidence="1">Belongs to the sel-1 family.</text>
</comment>
<proteinExistence type="inferred from homology"/>
<dbReference type="PANTHER" id="PTHR11102">
    <property type="entry name" value="SEL-1-LIKE PROTEIN"/>
    <property type="match status" value="1"/>
</dbReference>
<evidence type="ECO:0008006" key="5">
    <source>
        <dbReference type="Google" id="ProtNLM"/>
    </source>
</evidence>
<gene>
    <name evidence="3" type="ORF">C2G38_1144105</name>
</gene>
<dbReference type="InterPro" id="IPR006597">
    <property type="entry name" value="Sel1-like"/>
</dbReference>
<comment type="caution">
    <text evidence="3">The sequence shown here is derived from an EMBL/GenBank/DDBJ whole genome shotgun (WGS) entry which is preliminary data.</text>
</comment>
<dbReference type="Pfam" id="PF08238">
    <property type="entry name" value="Sel1"/>
    <property type="match status" value="3"/>
</dbReference>
<evidence type="ECO:0000313" key="3">
    <source>
        <dbReference type="EMBL" id="RIB20956.1"/>
    </source>
</evidence>
<accession>A0A397VP36</accession>
<dbReference type="PANTHER" id="PTHR11102:SF160">
    <property type="entry name" value="ERAD-ASSOCIATED E3 UBIQUITIN-PROTEIN LIGASE COMPONENT HRD3"/>
    <property type="match status" value="1"/>
</dbReference>
<dbReference type="AlphaFoldDB" id="A0A397VP36"/>
<dbReference type="STRING" id="44941.A0A397VP36"/>
<evidence type="ECO:0000256" key="1">
    <source>
        <dbReference type="ARBA" id="ARBA00038101"/>
    </source>
</evidence>
<reference evidence="3 4" key="1">
    <citation type="submission" date="2018-06" db="EMBL/GenBank/DDBJ databases">
        <title>Comparative genomics reveals the genomic features of Rhizophagus irregularis, R. cerebriforme, R. diaphanum and Gigaspora rosea, and their symbiotic lifestyle signature.</title>
        <authorList>
            <person name="Morin E."/>
            <person name="San Clemente H."/>
            <person name="Chen E.C.H."/>
            <person name="De La Providencia I."/>
            <person name="Hainaut M."/>
            <person name="Kuo A."/>
            <person name="Kohler A."/>
            <person name="Murat C."/>
            <person name="Tang N."/>
            <person name="Roy S."/>
            <person name="Loubradou J."/>
            <person name="Henrissat B."/>
            <person name="Grigoriev I.V."/>
            <person name="Corradi N."/>
            <person name="Roux C."/>
            <person name="Martin F.M."/>
        </authorList>
    </citation>
    <scope>NUCLEOTIDE SEQUENCE [LARGE SCALE GENOMIC DNA]</scope>
    <source>
        <strain evidence="3 4">DAOM 194757</strain>
    </source>
</reference>
<dbReference type="InterPro" id="IPR050767">
    <property type="entry name" value="Sel1_AlgK"/>
</dbReference>
<dbReference type="EMBL" id="QKWP01000388">
    <property type="protein sequence ID" value="RIB20956.1"/>
    <property type="molecule type" value="Genomic_DNA"/>
</dbReference>
<sequence length="218" mass="25300">MSNEQSLPGTHNNPFTELPARGTINGDKDQVFNNSNQIDLSLHDSQNVLNRVIKELCDLYNEETMKEHYFDSIIYSIERHMTNQQQKPEEIIKLLLNNQSNPFIQTNSIIQNILAYCYQRGIWIKKDNYKAFIHYQKSAEMGNSIGIANLGFCYQYGIGVENEVHKAFICYQKSADMNDPHGIEFLGACYRDGIGLKKIPIRHYFIIENQQKWVMLRG</sequence>
<evidence type="ECO:0000256" key="2">
    <source>
        <dbReference type="SAM" id="MobiDB-lite"/>
    </source>
</evidence>
<feature type="compositionally biased region" description="Polar residues" evidence="2">
    <location>
        <begin position="1"/>
        <end position="15"/>
    </location>
</feature>
<dbReference type="Gene3D" id="1.25.40.10">
    <property type="entry name" value="Tetratricopeptide repeat domain"/>
    <property type="match status" value="1"/>
</dbReference>
<feature type="region of interest" description="Disordered" evidence="2">
    <location>
        <begin position="1"/>
        <end position="26"/>
    </location>
</feature>
<dbReference type="Proteomes" id="UP000266673">
    <property type="component" value="Unassembled WGS sequence"/>
</dbReference>
<name>A0A397VP36_9GLOM</name>
<keyword evidence="4" id="KW-1185">Reference proteome</keyword>
<dbReference type="OrthoDB" id="2469579at2759"/>
<dbReference type="SMART" id="SM00671">
    <property type="entry name" value="SEL1"/>
    <property type="match status" value="2"/>
</dbReference>